<dbReference type="GO" id="GO:0000287">
    <property type="term" value="F:magnesium ion binding"/>
    <property type="evidence" value="ECO:0007669"/>
    <property type="project" value="InterPro"/>
</dbReference>
<dbReference type="InterPro" id="IPR037143">
    <property type="entry name" value="4-PPantetheinyl_Trfase_dom_sf"/>
</dbReference>
<dbReference type="GO" id="GO:0008897">
    <property type="term" value="F:holo-[acyl-carrier-protein] synthase activity"/>
    <property type="evidence" value="ECO:0007669"/>
    <property type="project" value="InterPro"/>
</dbReference>
<comment type="caution">
    <text evidence="1">The sequence shown here is derived from an EMBL/GenBank/DDBJ whole genome shotgun (WGS) entry which is preliminary data.</text>
</comment>
<dbReference type="EMBL" id="WMLB01000023">
    <property type="protein sequence ID" value="MTH68761.1"/>
    <property type="molecule type" value="Genomic_DNA"/>
</dbReference>
<dbReference type="Proteomes" id="UP000433071">
    <property type="component" value="Unassembled WGS sequence"/>
</dbReference>
<sequence>MDTASADVVELGESGVRVLVAALGRRGAGVDSVLRAHLAASAGVPADDVELDHACPVCGVRHGSPVVRYPTTPSGGPWFADAATVAGVVVAAVGTRHPVGVGVEAAADGAPILDAAALHPEERERLAELDASARALVRAQLWARKSALLRAVGHLEVVEPSRIAVTMPGDDHGDARISRSVPELGSRWEDVRITDVAVPGRVAASVALLPRR</sequence>
<dbReference type="RefSeq" id="WP_155051836.1">
    <property type="nucleotide sequence ID" value="NZ_BAAAIB010000002.1"/>
</dbReference>
<reference evidence="1 2" key="1">
    <citation type="submission" date="2019-11" db="EMBL/GenBank/DDBJ databases">
        <title>Agromyces kandeliae sp. nov., isolated from mangrove soil.</title>
        <authorList>
            <person name="Wang R."/>
        </authorList>
    </citation>
    <scope>NUCLEOTIDE SEQUENCE [LARGE SCALE GENOMIC DNA]</scope>
    <source>
        <strain evidence="1 2">JCM 11433</strain>
    </source>
</reference>
<dbReference type="SUPFAM" id="SSF56214">
    <property type="entry name" value="4'-phosphopantetheinyl transferase"/>
    <property type="match status" value="1"/>
</dbReference>
<accession>A0A6I3M721</accession>
<name>A0A6I3M721_9MICO</name>
<evidence type="ECO:0000313" key="1">
    <source>
        <dbReference type="EMBL" id="MTH68761.1"/>
    </source>
</evidence>
<proteinExistence type="predicted"/>
<evidence type="ECO:0008006" key="3">
    <source>
        <dbReference type="Google" id="ProtNLM"/>
    </source>
</evidence>
<gene>
    <name evidence="1" type="ORF">GJ743_10305</name>
</gene>
<evidence type="ECO:0000313" key="2">
    <source>
        <dbReference type="Proteomes" id="UP000433071"/>
    </source>
</evidence>
<dbReference type="OrthoDB" id="190168at2"/>
<organism evidence="1 2">
    <name type="scientific">Agromyces bracchium</name>
    <dbReference type="NCBI Taxonomy" id="88376"/>
    <lineage>
        <taxon>Bacteria</taxon>
        <taxon>Bacillati</taxon>
        <taxon>Actinomycetota</taxon>
        <taxon>Actinomycetes</taxon>
        <taxon>Micrococcales</taxon>
        <taxon>Microbacteriaceae</taxon>
        <taxon>Agromyces</taxon>
    </lineage>
</organism>
<protein>
    <recommendedName>
        <fullName evidence="3">4'-phosphopantetheinyl transferase superfamily protein</fullName>
    </recommendedName>
</protein>
<keyword evidence="2" id="KW-1185">Reference proteome</keyword>
<dbReference type="AlphaFoldDB" id="A0A6I3M721"/>